<comment type="similarity">
    <text evidence="1 2">Belongs to the outer membrane factor (OMF) (TC 1.B.17) family.</text>
</comment>
<dbReference type="Gene3D" id="2.20.200.10">
    <property type="entry name" value="Outer membrane efflux proteins (OEP)"/>
    <property type="match status" value="1"/>
</dbReference>
<keyword evidence="2" id="KW-0564">Palmitate</keyword>
<reference evidence="4 5" key="1">
    <citation type="submission" date="2019-05" db="EMBL/GenBank/DDBJ databases">
        <title>Ruegeria sp. nov., isolated from tidal flat.</title>
        <authorList>
            <person name="Kim W."/>
        </authorList>
    </citation>
    <scope>NUCLEOTIDE SEQUENCE [LARGE SCALE GENOMIC DNA]</scope>
    <source>
        <strain evidence="4 5">CAU 1488</strain>
    </source>
</reference>
<sequence length="472" mass="49594">MTGAVSPLKIIAVGVGLLAVAGCETPVPPSDGVILEDALPEGTVIPAAWSTSGAPSSAVKGDWVASFRDPNLTNLVNEALRNNRDMAAAVARVEAAMQTVVIAGSPLLPQIGLEAGAQASRLTDRDGRLDLNRTSQVLGGALAASWEIDVWGRLRSDKAASAALAGSIADDARFLQQSIAATVARSWVANIEIAQLAAVSREATEVYENLLIISDERAAAGAVSDFDVVQARARVAAAKAATSQITTDQNTAIGSLEVLLGRYPGLRLKPAASFPRMPGSLPASGLPLSLLDRRPDVSAARNKVKAAFYNVKVAELTRLPGISLNAAGGALLEPNLSLLGTNPDFLRIGVNLLQPIFAGGAIDADVARMTSRQAAAVAEYGQTVLEAFKEVETALANEKALRAELANWQESLKDSDEALELANDRYVQGTIDMTGLLVLQQFQLERQVNVIQAQAALLNNRILLYMALGEPI</sequence>
<comment type="subcellular location">
    <subcellularLocation>
        <location evidence="2">Cell membrane</location>
        <topology evidence="2">Lipid-anchor</topology>
    </subcellularLocation>
</comment>
<dbReference type="RefSeq" id="WP_138840491.1">
    <property type="nucleotide sequence ID" value="NZ_VCPD01000002.1"/>
</dbReference>
<evidence type="ECO:0000256" key="1">
    <source>
        <dbReference type="ARBA" id="ARBA00007613"/>
    </source>
</evidence>
<dbReference type="SUPFAM" id="SSF56954">
    <property type="entry name" value="Outer membrane efflux proteins (OEP)"/>
    <property type="match status" value="1"/>
</dbReference>
<accession>A0ABY2WZT5</accession>
<protein>
    <submittedName>
        <fullName evidence="4">TolC family protein</fullName>
    </submittedName>
</protein>
<keyword evidence="3" id="KW-0175">Coiled coil</keyword>
<dbReference type="InterPro" id="IPR010131">
    <property type="entry name" value="MdtP/NodT-like"/>
</dbReference>
<dbReference type="Proteomes" id="UP001193035">
    <property type="component" value="Unassembled WGS sequence"/>
</dbReference>
<keyword evidence="2" id="KW-0449">Lipoprotein</keyword>
<evidence type="ECO:0000256" key="2">
    <source>
        <dbReference type="RuleBase" id="RU362097"/>
    </source>
</evidence>
<dbReference type="NCBIfam" id="TIGR01845">
    <property type="entry name" value="outer_NodT"/>
    <property type="match status" value="1"/>
</dbReference>
<name>A0ABY2WZT5_9RHOB</name>
<comment type="caution">
    <text evidence="4">The sequence shown here is derived from an EMBL/GenBank/DDBJ whole genome shotgun (WGS) entry which is preliminary data.</text>
</comment>
<evidence type="ECO:0000313" key="5">
    <source>
        <dbReference type="Proteomes" id="UP001193035"/>
    </source>
</evidence>
<keyword evidence="5" id="KW-1185">Reference proteome</keyword>
<dbReference type="PANTHER" id="PTHR30203">
    <property type="entry name" value="OUTER MEMBRANE CATION EFFLUX PROTEIN"/>
    <property type="match status" value="1"/>
</dbReference>
<dbReference type="Pfam" id="PF02321">
    <property type="entry name" value="OEP"/>
    <property type="match status" value="2"/>
</dbReference>
<keyword evidence="2" id="KW-1134">Transmembrane beta strand</keyword>
<evidence type="ECO:0000313" key="4">
    <source>
        <dbReference type="EMBL" id="TMV08460.1"/>
    </source>
</evidence>
<dbReference type="Gene3D" id="1.20.1600.10">
    <property type="entry name" value="Outer membrane efflux proteins (OEP)"/>
    <property type="match status" value="1"/>
</dbReference>
<evidence type="ECO:0000256" key="3">
    <source>
        <dbReference type="SAM" id="Coils"/>
    </source>
</evidence>
<dbReference type="EMBL" id="VCPD01000002">
    <property type="protein sequence ID" value="TMV08460.1"/>
    <property type="molecule type" value="Genomic_DNA"/>
</dbReference>
<organism evidence="4 5">
    <name type="scientific">Ruegeria sediminis</name>
    <dbReference type="NCBI Taxonomy" id="2583820"/>
    <lineage>
        <taxon>Bacteria</taxon>
        <taxon>Pseudomonadati</taxon>
        <taxon>Pseudomonadota</taxon>
        <taxon>Alphaproteobacteria</taxon>
        <taxon>Rhodobacterales</taxon>
        <taxon>Roseobacteraceae</taxon>
        <taxon>Ruegeria</taxon>
    </lineage>
</organism>
<feature type="coiled-coil region" evidence="3">
    <location>
        <begin position="391"/>
        <end position="425"/>
    </location>
</feature>
<keyword evidence="2" id="KW-0472">Membrane</keyword>
<gene>
    <name evidence="4" type="ORF">FGK63_04805</name>
</gene>
<proteinExistence type="inferred from homology"/>
<dbReference type="InterPro" id="IPR003423">
    <property type="entry name" value="OMP_efflux"/>
</dbReference>
<keyword evidence="2" id="KW-0812">Transmembrane</keyword>